<organism evidence="1 2">
    <name type="scientific">Discina gigas</name>
    <dbReference type="NCBI Taxonomy" id="1032678"/>
    <lineage>
        <taxon>Eukaryota</taxon>
        <taxon>Fungi</taxon>
        <taxon>Dikarya</taxon>
        <taxon>Ascomycota</taxon>
        <taxon>Pezizomycotina</taxon>
        <taxon>Pezizomycetes</taxon>
        <taxon>Pezizales</taxon>
        <taxon>Discinaceae</taxon>
        <taxon>Discina</taxon>
    </lineage>
</organism>
<name>A0ABR3GWN3_9PEZI</name>
<dbReference type="CDD" id="cd00866">
    <property type="entry name" value="PEBP_euk"/>
    <property type="match status" value="1"/>
</dbReference>
<comment type="caution">
    <text evidence="1">The sequence shown here is derived from an EMBL/GenBank/DDBJ whole genome shotgun (WGS) entry which is preliminary data.</text>
</comment>
<keyword evidence="2" id="KW-1185">Reference proteome</keyword>
<dbReference type="Gene3D" id="3.90.280.10">
    <property type="entry name" value="PEBP-like"/>
    <property type="match status" value="1"/>
</dbReference>
<dbReference type="Pfam" id="PF01161">
    <property type="entry name" value="PBP"/>
    <property type="match status" value="1"/>
</dbReference>
<sequence length="201" mass="22756">MPLVTINQSLRESLRKHEIIPDVVDDFTPNTMLSIAFLTNKEVSLGNTLKPEDAQEQPILQITPESEDESKTYTIVLTDPDAPSRKDTKWSEFCHWIVTDVKLPSLEAITASATAESMSIDFSRSRELVKYMGPAPPEKTGKHRYVFLLYRNPSSGGKLEGPSHRKRWGNDEPRTGVRQWAEKYGLELVGANFFFAQDSKQ</sequence>
<protein>
    <submittedName>
        <fullName evidence="1">Carboxypeptidase Y inhibitor</fullName>
    </submittedName>
</protein>
<dbReference type="Proteomes" id="UP001447188">
    <property type="component" value="Unassembled WGS sequence"/>
</dbReference>
<reference evidence="1 2" key="1">
    <citation type="submission" date="2024-02" db="EMBL/GenBank/DDBJ databases">
        <title>Discinaceae phylogenomics.</title>
        <authorList>
            <person name="Dirks A.C."/>
            <person name="James T.Y."/>
        </authorList>
    </citation>
    <scope>NUCLEOTIDE SEQUENCE [LARGE SCALE GENOMIC DNA]</scope>
    <source>
        <strain evidence="1 2">ACD0624</strain>
    </source>
</reference>
<dbReference type="EMBL" id="JBBBZM010000004">
    <property type="protein sequence ID" value="KAL0640354.1"/>
    <property type="molecule type" value="Genomic_DNA"/>
</dbReference>
<gene>
    <name evidence="1" type="primary">TFS1</name>
    <name evidence="1" type="ORF">Q9L58_000635</name>
</gene>
<dbReference type="PANTHER" id="PTHR11362">
    <property type="entry name" value="PHOSPHATIDYLETHANOLAMINE-BINDING PROTEIN"/>
    <property type="match status" value="1"/>
</dbReference>
<dbReference type="SUPFAM" id="SSF49777">
    <property type="entry name" value="PEBP-like"/>
    <property type="match status" value="1"/>
</dbReference>
<dbReference type="InterPro" id="IPR035810">
    <property type="entry name" value="PEBP_euk"/>
</dbReference>
<accession>A0ABR3GWN3</accession>
<dbReference type="PANTHER" id="PTHR11362:SF148">
    <property type="entry name" value="CARBOXYPEPTIDASE Y INHIBITOR"/>
    <property type="match status" value="1"/>
</dbReference>
<proteinExistence type="predicted"/>
<dbReference type="InterPro" id="IPR008914">
    <property type="entry name" value="PEBP"/>
</dbReference>
<evidence type="ECO:0000313" key="2">
    <source>
        <dbReference type="Proteomes" id="UP001447188"/>
    </source>
</evidence>
<evidence type="ECO:0000313" key="1">
    <source>
        <dbReference type="EMBL" id="KAL0640354.1"/>
    </source>
</evidence>
<dbReference type="InterPro" id="IPR036610">
    <property type="entry name" value="PEBP-like_sf"/>
</dbReference>